<feature type="region of interest" description="Disordered" evidence="1">
    <location>
        <begin position="156"/>
        <end position="188"/>
    </location>
</feature>
<organism evidence="2 3">
    <name type="scientific">Diploscapter pachys</name>
    <dbReference type="NCBI Taxonomy" id="2018661"/>
    <lineage>
        <taxon>Eukaryota</taxon>
        <taxon>Metazoa</taxon>
        <taxon>Ecdysozoa</taxon>
        <taxon>Nematoda</taxon>
        <taxon>Chromadorea</taxon>
        <taxon>Rhabditida</taxon>
        <taxon>Rhabditina</taxon>
        <taxon>Rhabditomorpha</taxon>
        <taxon>Rhabditoidea</taxon>
        <taxon>Rhabditidae</taxon>
        <taxon>Diploscapter</taxon>
    </lineage>
</organism>
<evidence type="ECO:0000256" key="1">
    <source>
        <dbReference type="SAM" id="MobiDB-lite"/>
    </source>
</evidence>
<comment type="caution">
    <text evidence="2">The sequence shown here is derived from an EMBL/GenBank/DDBJ whole genome shotgun (WGS) entry which is preliminary data.</text>
</comment>
<keyword evidence="3" id="KW-1185">Reference proteome</keyword>
<feature type="compositionally biased region" description="Basic and acidic residues" evidence="1">
    <location>
        <begin position="37"/>
        <end position="49"/>
    </location>
</feature>
<dbReference type="EMBL" id="LIAE01010758">
    <property type="protein sequence ID" value="PAV55678.1"/>
    <property type="molecule type" value="Genomic_DNA"/>
</dbReference>
<proteinExistence type="predicted"/>
<evidence type="ECO:0000313" key="3">
    <source>
        <dbReference type="Proteomes" id="UP000218231"/>
    </source>
</evidence>
<reference evidence="2 3" key="1">
    <citation type="journal article" date="2017" name="Curr. Biol.">
        <title>Genome architecture and evolution of a unichromosomal asexual nematode.</title>
        <authorList>
            <person name="Fradin H."/>
            <person name="Zegar C."/>
            <person name="Gutwein M."/>
            <person name="Lucas J."/>
            <person name="Kovtun M."/>
            <person name="Corcoran D."/>
            <person name="Baugh L.R."/>
            <person name="Kiontke K."/>
            <person name="Gunsalus K."/>
            <person name="Fitch D.H."/>
            <person name="Piano F."/>
        </authorList>
    </citation>
    <scope>NUCLEOTIDE SEQUENCE [LARGE SCALE GENOMIC DNA]</scope>
    <source>
        <strain evidence="2">PF1309</strain>
    </source>
</reference>
<feature type="compositionally biased region" description="Basic and acidic residues" evidence="1">
    <location>
        <begin position="1"/>
        <end position="28"/>
    </location>
</feature>
<protein>
    <submittedName>
        <fullName evidence="2">Uncharacterized protein</fullName>
    </submittedName>
</protein>
<evidence type="ECO:0000313" key="2">
    <source>
        <dbReference type="EMBL" id="PAV55678.1"/>
    </source>
</evidence>
<dbReference type="Proteomes" id="UP000218231">
    <property type="component" value="Unassembled WGS sequence"/>
</dbReference>
<accession>A0A2A2J1C4</accession>
<gene>
    <name evidence="2" type="ORF">WR25_05924</name>
</gene>
<sequence length="188" mass="22029">MEREANATRKDLNDAQIRQVEEQKKGLDAQRNLHSSEYQRKIEEKKENQKQYQIEQKQTMNQLVAKKAENQVEQSSQLLNQIQDHLSRINISTQAAAQGAHEFVYRDELRSSVKDIEDLKKELDREIDRLTEATRELPMLYHENKLEETLQKFKENIKHSAEEEHSRKKQAALESKSQMQSIQGSAEA</sequence>
<dbReference type="AlphaFoldDB" id="A0A2A2J1C4"/>
<feature type="compositionally biased region" description="Basic and acidic residues" evidence="1">
    <location>
        <begin position="156"/>
        <end position="166"/>
    </location>
</feature>
<feature type="compositionally biased region" description="Polar residues" evidence="1">
    <location>
        <begin position="175"/>
        <end position="188"/>
    </location>
</feature>
<name>A0A2A2J1C4_9BILA</name>
<feature type="region of interest" description="Disordered" evidence="1">
    <location>
        <begin position="1"/>
        <end position="52"/>
    </location>
</feature>